<dbReference type="InterPro" id="IPR023393">
    <property type="entry name" value="START-like_dom_sf"/>
</dbReference>
<protein>
    <recommendedName>
        <fullName evidence="3">Coenzyme Q-binding protein COQ10 START domain-containing protein</fullName>
    </recommendedName>
</protein>
<dbReference type="InParanoid" id="A0A2N3NLG2"/>
<evidence type="ECO:0008006" key="3">
    <source>
        <dbReference type="Google" id="ProtNLM"/>
    </source>
</evidence>
<dbReference type="EMBL" id="NLAX01000002">
    <property type="protein sequence ID" value="PKS13212.1"/>
    <property type="molecule type" value="Genomic_DNA"/>
</dbReference>
<organism evidence="1 2">
    <name type="scientific">Lomentospora prolificans</name>
    <dbReference type="NCBI Taxonomy" id="41688"/>
    <lineage>
        <taxon>Eukaryota</taxon>
        <taxon>Fungi</taxon>
        <taxon>Dikarya</taxon>
        <taxon>Ascomycota</taxon>
        <taxon>Pezizomycotina</taxon>
        <taxon>Sordariomycetes</taxon>
        <taxon>Hypocreomycetidae</taxon>
        <taxon>Microascales</taxon>
        <taxon>Microascaceae</taxon>
        <taxon>Lomentospora</taxon>
    </lineage>
</organism>
<keyword evidence="2" id="KW-1185">Reference proteome</keyword>
<sequence length="212" mass="23186">MTTSPLSPFPELPLHTPAQILPSCLATPTYGPGGSMTVACSTVLPKSPERCLATMLQTSAWPLWNKFCPRVTIQRSSAAVNFPPSVGKLLQGRNDVISAGSEVTFEVHMDLDEKVTVNQPIFVTHLEEFERGGKKGLRVAWRAGGAIPGLMLRSERVQEFIESEEGGCEYYCWETFYGMIVSVLRWSVGSKLQGGFAAWMDGLGKSIDEVEA</sequence>
<dbReference type="Proteomes" id="UP000233524">
    <property type="component" value="Unassembled WGS sequence"/>
</dbReference>
<proteinExistence type="predicted"/>
<gene>
    <name evidence="1" type="ORF">jhhlp_000558</name>
</gene>
<dbReference type="CDD" id="cd07822">
    <property type="entry name" value="SRPBCC_4"/>
    <property type="match status" value="1"/>
</dbReference>
<accession>A0A2N3NLG2</accession>
<dbReference type="VEuPathDB" id="FungiDB:jhhlp_000558"/>
<comment type="caution">
    <text evidence="1">The sequence shown here is derived from an EMBL/GenBank/DDBJ whole genome shotgun (WGS) entry which is preliminary data.</text>
</comment>
<dbReference type="OrthoDB" id="509124at2759"/>
<evidence type="ECO:0000313" key="1">
    <source>
        <dbReference type="EMBL" id="PKS13212.1"/>
    </source>
</evidence>
<dbReference type="Gene3D" id="3.30.530.20">
    <property type="match status" value="1"/>
</dbReference>
<reference evidence="1 2" key="1">
    <citation type="journal article" date="2017" name="G3 (Bethesda)">
        <title>First Draft Genome Sequence of the Pathogenic Fungus Lomentospora prolificans (Formerly Scedosporium prolificans).</title>
        <authorList>
            <person name="Luo R."/>
            <person name="Zimin A."/>
            <person name="Workman R."/>
            <person name="Fan Y."/>
            <person name="Pertea G."/>
            <person name="Grossman N."/>
            <person name="Wear M.P."/>
            <person name="Jia B."/>
            <person name="Miller H."/>
            <person name="Casadevall A."/>
            <person name="Timp W."/>
            <person name="Zhang S.X."/>
            <person name="Salzberg S.L."/>
        </authorList>
    </citation>
    <scope>NUCLEOTIDE SEQUENCE [LARGE SCALE GENOMIC DNA]</scope>
    <source>
        <strain evidence="1 2">JHH-5317</strain>
    </source>
</reference>
<evidence type="ECO:0000313" key="2">
    <source>
        <dbReference type="Proteomes" id="UP000233524"/>
    </source>
</evidence>
<name>A0A2N3NLG2_9PEZI</name>
<dbReference type="AlphaFoldDB" id="A0A2N3NLG2"/>